<dbReference type="eggNOG" id="ENOG50307IC">
    <property type="taxonomic scope" value="Bacteria"/>
</dbReference>
<gene>
    <name evidence="1" type="ordered locus">CPF_0943</name>
</gene>
<dbReference type="PaxDb" id="195103-CPF_0943"/>
<reference evidence="1 2" key="1">
    <citation type="journal article" date="2006" name="Genome Res.">
        <title>Skewed genomic variability in strains of the toxigenic bacterial pathogen, Clostridium perfringens.</title>
        <authorList>
            <person name="Myers G.S."/>
            <person name="Rasko D.A."/>
            <person name="Cheung J.K."/>
            <person name="Ravel J."/>
            <person name="Seshadri R."/>
            <person name="Deboy R.T."/>
            <person name="Ren Q."/>
            <person name="Varga J."/>
            <person name="Awad M.M."/>
            <person name="Brinkac L.M."/>
            <person name="Daugherty S.C."/>
            <person name="Haft D.H."/>
            <person name="Dodson R.J."/>
            <person name="Madupu R."/>
            <person name="Nelson W.C."/>
            <person name="Rosovitz M.J."/>
            <person name="Sullivan S.A."/>
            <person name="Khouri H."/>
            <person name="Dimitrov G.I."/>
            <person name="Watkins K.L."/>
            <person name="Mulligan S."/>
            <person name="Benton J."/>
            <person name="Radune D."/>
            <person name="Fisher D.J."/>
            <person name="Atkins H.S."/>
            <person name="Hiscox T."/>
            <person name="Jost B.H."/>
            <person name="Billington S.J."/>
            <person name="Songer J.G."/>
            <person name="McClane B.A."/>
            <person name="Titball R.W."/>
            <person name="Rood J.I."/>
            <person name="Melville S.B."/>
            <person name="Paulsen I.T."/>
        </authorList>
    </citation>
    <scope>NUCLEOTIDE SEQUENCE [LARGE SCALE GENOMIC DNA]</scope>
    <source>
        <strain evidence="2">ATCC 13124 / DSM 756 / JCM 1290 / NCIMB 6125 / NCTC 8237 / S 107 / Type A</strain>
    </source>
</reference>
<dbReference type="RefSeq" id="WP_011590461.1">
    <property type="nucleotide sequence ID" value="NC_008261.1"/>
</dbReference>
<protein>
    <submittedName>
        <fullName evidence="1">Uncharacterized protein</fullName>
    </submittedName>
</protein>
<dbReference type="STRING" id="195103.CPF_0943"/>
<accession>A0A0H2YV04</accession>
<dbReference type="EMBL" id="CP000246">
    <property type="protein sequence ID" value="ABG84919.1"/>
    <property type="molecule type" value="Genomic_DNA"/>
</dbReference>
<dbReference type="KEGG" id="cpf:CPF_0943"/>
<keyword evidence="2" id="KW-1185">Reference proteome</keyword>
<evidence type="ECO:0000313" key="1">
    <source>
        <dbReference type="EMBL" id="ABG84919.1"/>
    </source>
</evidence>
<dbReference type="Proteomes" id="UP000001823">
    <property type="component" value="Chromosome"/>
</dbReference>
<name>A0A0H2YV04_CLOP1</name>
<organism evidence="1 2">
    <name type="scientific">Clostridium perfringens (strain ATCC 13124 / DSM 756 / JCM 1290 / NCIMB 6125 / NCTC 8237 / Type A)</name>
    <dbReference type="NCBI Taxonomy" id="195103"/>
    <lineage>
        <taxon>Bacteria</taxon>
        <taxon>Bacillati</taxon>
        <taxon>Bacillota</taxon>
        <taxon>Clostridia</taxon>
        <taxon>Eubacteriales</taxon>
        <taxon>Clostridiaceae</taxon>
        <taxon>Clostridium</taxon>
    </lineage>
</organism>
<sequence length="215" mass="25645">MKIDWNFLLSVITIIVASYALIQTHHQMKLSNKQHLFDKRMENYLIAMGLIQLYRNNCKDFDKDFDEEKDEPIFALKSYFIWLTNNTYLEEITTAIDNPLKNPGHKEFLIKLEKLKEVGTKIKFLFPDNASDALGDFVFSYQELLFSMYQYQILLNNMYEINKDHKLSLEEIQQKFGEPKHRLKLQRSFQNLKQADDLLKKKNVEEKIKNQIKLL</sequence>
<dbReference type="AlphaFoldDB" id="A0A0H2YV04"/>
<dbReference type="HOGENOM" id="CLU_088878_0_0_9"/>
<proteinExistence type="predicted"/>
<evidence type="ECO:0000313" key="2">
    <source>
        <dbReference type="Proteomes" id="UP000001823"/>
    </source>
</evidence>